<dbReference type="HOGENOM" id="CLU_3375407_0_0_6"/>
<evidence type="ECO:0000313" key="1">
    <source>
        <dbReference type="EMBL" id="AFK69810.1"/>
    </source>
</evidence>
<protein>
    <submittedName>
        <fullName evidence="1">Uncharacterized protein</fullName>
    </submittedName>
</protein>
<gene>
    <name evidence="1" type="ORF">YSA_05614</name>
</gene>
<evidence type="ECO:0000313" key="2">
    <source>
        <dbReference type="Proteomes" id="UP000005268"/>
    </source>
</evidence>
<dbReference type="KEGG" id="ppi:YSA_05614"/>
<organism evidence="1 2">
    <name type="scientific">Pseudomonas putida ND6</name>
    <dbReference type="NCBI Taxonomy" id="231023"/>
    <lineage>
        <taxon>Bacteria</taxon>
        <taxon>Pseudomonadati</taxon>
        <taxon>Pseudomonadota</taxon>
        <taxon>Gammaproteobacteria</taxon>
        <taxon>Pseudomonadales</taxon>
        <taxon>Pseudomonadaceae</taxon>
        <taxon>Pseudomonas</taxon>
    </lineage>
</organism>
<name>I3UWD9_PSEPU</name>
<dbReference type="EMBL" id="CP003588">
    <property type="protein sequence ID" value="AFK69810.1"/>
    <property type="molecule type" value="Genomic_DNA"/>
</dbReference>
<accession>I3UWD9</accession>
<sequence length="34" mass="3395">MHGGSPSAVHIVIEGGLCGPCEYATLALPCPSAR</sequence>
<proteinExistence type="predicted"/>
<reference evidence="1 2" key="1">
    <citation type="journal article" date="2012" name="J. Bacteriol.">
        <title>Complete Genome Sequence of the Naphthalene-Degrading Pseudomonas putida Strain ND6.</title>
        <authorList>
            <person name="Li S."/>
            <person name="Zhao H."/>
            <person name="Li Y."/>
            <person name="Niu S."/>
            <person name="Cai B."/>
        </authorList>
    </citation>
    <scope>NUCLEOTIDE SEQUENCE [LARGE SCALE GENOMIC DNA]</scope>
    <source>
        <strain evidence="1 2">ND6</strain>
    </source>
</reference>
<dbReference type="AlphaFoldDB" id="I3UWD9"/>
<dbReference type="Proteomes" id="UP000005268">
    <property type="component" value="Chromosome"/>
</dbReference>